<organism evidence="10 11">
    <name type="scientific">Friedmanniomyces simplex</name>
    <dbReference type="NCBI Taxonomy" id="329884"/>
    <lineage>
        <taxon>Eukaryota</taxon>
        <taxon>Fungi</taxon>
        <taxon>Dikarya</taxon>
        <taxon>Ascomycota</taxon>
        <taxon>Pezizomycotina</taxon>
        <taxon>Dothideomycetes</taxon>
        <taxon>Dothideomycetidae</taxon>
        <taxon>Mycosphaerellales</taxon>
        <taxon>Teratosphaeriaceae</taxon>
        <taxon>Friedmanniomyces</taxon>
    </lineage>
</organism>
<evidence type="ECO:0000313" key="11">
    <source>
        <dbReference type="Proteomes" id="UP000309340"/>
    </source>
</evidence>
<feature type="compositionally biased region" description="Low complexity" evidence="8">
    <location>
        <begin position="974"/>
        <end position="995"/>
    </location>
</feature>
<accession>A0A4U0XFY5</accession>
<feature type="region of interest" description="Disordered" evidence="8">
    <location>
        <begin position="884"/>
        <end position="914"/>
    </location>
</feature>
<keyword evidence="2" id="KW-0479">Metal-binding</keyword>
<dbReference type="GO" id="GO:0043565">
    <property type="term" value="F:sequence-specific DNA binding"/>
    <property type="evidence" value="ECO:0007669"/>
    <property type="project" value="TreeGrafter"/>
</dbReference>
<feature type="region of interest" description="Disordered" evidence="8">
    <location>
        <begin position="147"/>
        <end position="185"/>
    </location>
</feature>
<feature type="domain" description="Zn(2)-C6 fungal-type" evidence="9">
    <location>
        <begin position="67"/>
        <end position="96"/>
    </location>
</feature>
<dbReference type="InterPro" id="IPR007219">
    <property type="entry name" value="XnlR_reg_dom"/>
</dbReference>
<dbReference type="Pfam" id="PF04082">
    <property type="entry name" value="Fungal_trans"/>
    <property type="match status" value="1"/>
</dbReference>
<evidence type="ECO:0000256" key="6">
    <source>
        <dbReference type="ARBA" id="ARBA00023163"/>
    </source>
</evidence>
<sequence>MDPSSPQYDDDHVSDGGLSEDEDEDVKQELQASPHSPSGATNNAAAGGQNGIKIKGHLQKRRRVTRACDECRRKKIKCDGKQPCTHCTVYSYECTYDQPSNRRRNPAPQYVENLEHRVHRAETLLHILIPNLDLNDPGIDAAVQQGWIPGAPGRGNPTAVTKPDPPTRAQRPESLDGTQNKSDTNLESMVRAVAQLDMDEQGHWDYHGHSSGLSFVRRMREQLGDLMGPDTKATPFVMSRPMSQVLESPKSNGDSPAGDVSPSGVLDLPTKEYAREVCRHAVDDAASLLRIVHQPTFWRSFDELYSKPPEHYTNEDNKFLPLFHTALALGHLFCKDEQGTLDQQGYENAIQQGFAHFKCARQMMDIADCRDLTSIQAVMFMILFLQSSAKLSQCYAYVGVALRSALRMGLHRAYAGNWNPVEAETRKRLFWIVRKMDIYVGAMLGLPQTLSDDDIDQDFPLEVDDEYITEQGILPMPEGTVSLMTAFNAHTRLVQLISKIVRKVYPIKTQQSLPDKSYSVPFSVIREIEGELEQWKNNLPPILNPCQAPPRYSRIQQLLRLSYAHAQVMLYKPFLHYVAMHKRASPVDQRAYACAASYVNVSRNIIHIVTQMKQKGLLNGAFWFIMYTSFFAILSLVYFAAENPDNATTQAVMKDALEGRRVLASLARRSMAADRCTATLNGVFQRLPDWMQEGQQNPMMSRKRQLDQSPAPPKQRADPRASRSHPDVSVVTPGSGGHPIAPGQARRASTFPKHGGSHIHASSNPAGTASLDAPWSQPPGTTAASPFGPQTPTANGGGGFDASAFGHWDDSGLASSSSSSTAASNSMHQYTMPQTFANPALPDLSAMMFPTADEPLGYPNQPLTTFENNQMFAAKNSGGNSGSFAFGGGNGNGNGNGNGGGSGNGSVDNPMISRPVSGGREDNIEAQYFALPPYIEQRQQHQHRQQQQQQQQQARAMAGGGFAGMPFTNGGGPPQQQQGMAIAQMQQQQQQQMPPNDGGGNEWMQQGLQGGYGNININIQDLFGGAEWNPMVMGHGFGNP</sequence>
<proteinExistence type="predicted"/>
<feature type="compositionally biased region" description="Gly residues" evidence="8">
    <location>
        <begin position="884"/>
        <end position="904"/>
    </location>
</feature>
<dbReference type="OrthoDB" id="422427at2759"/>
<comment type="caution">
    <text evidence="10">The sequence shown here is derived from an EMBL/GenBank/DDBJ whole genome shotgun (WGS) entry which is preliminary data.</text>
</comment>
<gene>
    <name evidence="10" type="ORF">B0A55_06210</name>
</gene>
<keyword evidence="3" id="KW-0862">Zinc</keyword>
<reference evidence="10 11" key="1">
    <citation type="submission" date="2017-03" db="EMBL/GenBank/DDBJ databases">
        <title>Genomes of endolithic fungi from Antarctica.</title>
        <authorList>
            <person name="Coleine C."/>
            <person name="Masonjones S."/>
            <person name="Stajich J.E."/>
        </authorList>
    </citation>
    <scope>NUCLEOTIDE SEQUENCE [LARGE SCALE GENOMIC DNA]</scope>
    <source>
        <strain evidence="10 11">CCFEE 5184</strain>
    </source>
</reference>
<dbReference type="InterPro" id="IPR036864">
    <property type="entry name" value="Zn2-C6_fun-type_DNA-bd_sf"/>
</dbReference>
<dbReference type="AlphaFoldDB" id="A0A4U0XFY5"/>
<dbReference type="PROSITE" id="PS00463">
    <property type="entry name" value="ZN2_CY6_FUNGAL_1"/>
    <property type="match status" value="1"/>
</dbReference>
<dbReference type="CDD" id="cd00067">
    <property type="entry name" value="GAL4"/>
    <property type="match status" value="1"/>
</dbReference>
<dbReference type="SMART" id="SM00066">
    <property type="entry name" value="GAL4"/>
    <property type="match status" value="1"/>
</dbReference>
<feature type="compositionally biased region" description="Polar residues" evidence="8">
    <location>
        <begin position="245"/>
        <end position="254"/>
    </location>
</feature>
<evidence type="ECO:0000256" key="7">
    <source>
        <dbReference type="ARBA" id="ARBA00023242"/>
    </source>
</evidence>
<feature type="region of interest" description="Disordered" evidence="8">
    <location>
        <begin position="968"/>
        <end position="1007"/>
    </location>
</feature>
<keyword evidence="5" id="KW-0238">DNA-binding</keyword>
<dbReference type="STRING" id="329884.A0A4U0XFY5"/>
<dbReference type="SMART" id="SM00906">
    <property type="entry name" value="Fungal_trans"/>
    <property type="match status" value="1"/>
</dbReference>
<evidence type="ECO:0000256" key="5">
    <source>
        <dbReference type="ARBA" id="ARBA00023125"/>
    </source>
</evidence>
<dbReference type="InterPro" id="IPR001138">
    <property type="entry name" value="Zn2Cys6_DnaBD"/>
</dbReference>
<evidence type="ECO:0000259" key="9">
    <source>
        <dbReference type="PROSITE" id="PS50048"/>
    </source>
</evidence>
<evidence type="ECO:0000256" key="1">
    <source>
        <dbReference type="ARBA" id="ARBA00004123"/>
    </source>
</evidence>
<dbReference type="InterPro" id="IPR051711">
    <property type="entry name" value="Stress_Response_Reg"/>
</dbReference>
<keyword evidence="4" id="KW-0805">Transcription regulation</keyword>
<feature type="compositionally biased region" description="Polar residues" evidence="8">
    <location>
        <begin position="176"/>
        <end position="185"/>
    </location>
</feature>
<dbReference type="GO" id="GO:0045944">
    <property type="term" value="P:positive regulation of transcription by RNA polymerase II"/>
    <property type="evidence" value="ECO:0007669"/>
    <property type="project" value="TreeGrafter"/>
</dbReference>
<dbReference type="PANTHER" id="PTHR47540">
    <property type="entry name" value="THIAMINE REPRESSIBLE GENES REGULATORY PROTEIN THI5"/>
    <property type="match status" value="1"/>
</dbReference>
<dbReference type="GO" id="GO:0000981">
    <property type="term" value="F:DNA-binding transcription factor activity, RNA polymerase II-specific"/>
    <property type="evidence" value="ECO:0007669"/>
    <property type="project" value="InterPro"/>
</dbReference>
<evidence type="ECO:0000256" key="4">
    <source>
        <dbReference type="ARBA" id="ARBA00023015"/>
    </source>
</evidence>
<keyword evidence="11" id="KW-1185">Reference proteome</keyword>
<comment type="subcellular location">
    <subcellularLocation>
        <location evidence="1">Nucleus</location>
    </subcellularLocation>
</comment>
<evidence type="ECO:0000256" key="3">
    <source>
        <dbReference type="ARBA" id="ARBA00022833"/>
    </source>
</evidence>
<dbReference type="GO" id="GO:0005634">
    <property type="term" value="C:nucleus"/>
    <property type="evidence" value="ECO:0007669"/>
    <property type="project" value="UniProtKB-SubCell"/>
</dbReference>
<dbReference type="EMBL" id="NAJQ01000227">
    <property type="protein sequence ID" value="TKA74418.1"/>
    <property type="molecule type" value="Genomic_DNA"/>
</dbReference>
<dbReference type="PROSITE" id="PS50048">
    <property type="entry name" value="ZN2_CY6_FUNGAL_2"/>
    <property type="match status" value="1"/>
</dbReference>
<feature type="compositionally biased region" description="Polar residues" evidence="8">
    <location>
        <begin position="778"/>
        <end position="794"/>
    </location>
</feature>
<dbReference type="Pfam" id="PF00172">
    <property type="entry name" value="Zn_clus"/>
    <property type="match status" value="1"/>
</dbReference>
<dbReference type="CDD" id="cd12148">
    <property type="entry name" value="fungal_TF_MHR"/>
    <property type="match status" value="1"/>
</dbReference>
<evidence type="ECO:0000313" key="10">
    <source>
        <dbReference type="EMBL" id="TKA74418.1"/>
    </source>
</evidence>
<dbReference type="GO" id="GO:0006351">
    <property type="term" value="P:DNA-templated transcription"/>
    <property type="evidence" value="ECO:0007669"/>
    <property type="project" value="InterPro"/>
</dbReference>
<dbReference type="Gene3D" id="4.10.240.10">
    <property type="entry name" value="Zn(2)-C6 fungal-type DNA-binding domain"/>
    <property type="match status" value="1"/>
</dbReference>
<evidence type="ECO:0000256" key="8">
    <source>
        <dbReference type="SAM" id="MobiDB-lite"/>
    </source>
</evidence>
<dbReference type="Proteomes" id="UP000309340">
    <property type="component" value="Unassembled WGS sequence"/>
</dbReference>
<keyword evidence="6" id="KW-0804">Transcription</keyword>
<keyword evidence="7" id="KW-0539">Nucleus</keyword>
<protein>
    <recommendedName>
        <fullName evidence="9">Zn(2)-C6 fungal-type domain-containing protein</fullName>
    </recommendedName>
</protein>
<dbReference type="GO" id="GO:0008270">
    <property type="term" value="F:zinc ion binding"/>
    <property type="evidence" value="ECO:0007669"/>
    <property type="project" value="InterPro"/>
</dbReference>
<name>A0A4U0XFY5_9PEZI</name>
<feature type="compositionally biased region" description="Basic and acidic residues" evidence="8">
    <location>
        <begin position="715"/>
        <end position="726"/>
    </location>
</feature>
<feature type="region of interest" description="Disordered" evidence="8">
    <location>
        <begin position="245"/>
        <end position="264"/>
    </location>
</feature>
<feature type="region of interest" description="Disordered" evidence="8">
    <location>
        <begin position="1"/>
        <end position="58"/>
    </location>
</feature>
<evidence type="ECO:0000256" key="2">
    <source>
        <dbReference type="ARBA" id="ARBA00022723"/>
    </source>
</evidence>
<feature type="region of interest" description="Disordered" evidence="8">
    <location>
        <begin position="696"/>
        <end position="805"/>
    </location>
</feature>
<dbReference type="SUPFAM" id="SSF57701">
    <property type="entry name" value="Zn2/Cys6 DNA-binding domain"/>
    <property type="match status" value="1"/>
</dbReference>
<dbReference type="PANTHER" id="PTHR47540:SF1">
    <property type="entry name" value="ACTIVATOR OF STRESS GENES 1-RELATED"/>
    <property type="match status" value="1"/>
</dbReference>